<dbReference type="GO" id="GO:0000155">
    <property type="term" value="F:phosphorelay sensor kinase activity"/>
    <property type="evidence" value="ECO:0007669"/>
    <property type="project" value="InterPro"/>
</dbReference>
<dbReference type="InterPro" id="IPR036890">
    <property type="entry name" value="HATPase_C_sf"/>
</dbReference>
<feature type="transmembrane region" description="Helical" evidence="4">
    <location>
        <begin position="153"/>
        <end position="175"/>
    </location>
</feature>
<gene>
    <name evidence="6" type="ORF">WSS_A14569</name>
</gene>
<protein>
    <submittedName>
        <fullName evidence="6">Sensor kinase, two-component system</fullName>
    </submittedName>
</protein>
<evidence type="ECO:0000256" key="4">
    <source>
        <dbReference type="SAM" id="Phobius"/>
    </source>
</evidence>
<dbReference type="Proteomes" id="UP000005951">
    <property type="component" value="Unassembled WGS sequence"/>
</dbReference>
<evidence type="ECO:0000256" key="3">
    <source>
        <dbReference type="ARBA" id="ARBA00023012"/>
    </source>
</evidence>
<dbReference type="SUPFAM" id="SSF55874">
    <property type="entry name" value="ATPase domain of HSP90 chaperone/DNA topoisomerase II/histidine kinase"/>
    <property type="match status" value="1"/>
</dbReference>
<dbReference type="Pfam" id="PF02518">
    <property type="entry name" value="HATPase_c"/>
    <property type="match status" value="1"/>
</dbReference>
<dbReference type="RefSeq" id="WP_005256791.1">
    <property type="nucleotide sequence ID" value="NZ_AJYC02000044.1"/>
</dbReference>
<name>K8XXV2_RHOOP</name>
<dbReference type="CDD" id="cd16917">
    <property type="entry name" value="HATPase_UhpB-NarQ-NarX-like"/>
    <property type="match status" value="1"/>
</dbReference>
<dbReference type="AlphaFoldDB" id="K8XXV2"/>
<sequence>MPLPSQSRVVRRYSTEAVRVTAILRLPLIGLMALLGPVIRVVHWKPDVFAGLLIGYAALALGWLIFVLVRDVGPWAGWVSTAADVTAVVALCIASGGATSVLLPVFFLLPISVAFQYRPRLTAIVGVCTAVGYQVVWIIYSKRDDAVGFPDEVYLYFGFLLWLAAATTALSYVLVRRSATVISLMDVRRQLIAESMGAEERERRQLAEDLHDGPLQNVLAARLDVEEALERNPDDMLVAAESALRETAAQLRSTVTTLHPQVLAQLGLTAALRELTDLYARRGFEMSVSLDDVGHPDCHELLYRVARELLTNVTRHARAATIEFALTRADGRTTLTVADDGAGFDPAVVPERVAQGHIGLASHIVRVESLGGTFDVTSSPGSGTRVVVTVPDSRWRRSAVDVFADG</sequence>
<feature type="domain" description="Histidine kinase" evidence="5">
    <location>
        <begin position="302"/>
        <end position="394"/>
    </location>
</feature>
<dbReference type="PROSITE" id="PS50109">
    <property type="entry name" value="HIS_KIN"/>
    <property type="match status" value="1"/>
</dbReference>
<dbReference type="InterPro" id="IPR011712">
    <property type="entry name" value="Sig_transdc_His_kin_sub3_dim/P"/>
</dbReference>
<dbReference type="GO" id="GO:0016020">
    <property type="term" value="C:membrane"/>
    <property type="evidence" value="ECO:0007669"/>
    <property type="project" value="InterPro"/>
</dbReference>
<evidence type="ECO:0000256" key="1">
    <source>
        <dbReference type="ARBA" id="ARBA00022679"/>
    </source>
</evidence>
<evidence type="ECO:0000313" key="7">
    <source>
        <dbReference type="Proteomes" id="UP000005951"/>
    </source>
</evidence>
<evidence type="ECO:0000256" key="2">
    <source>
        <dbReference type="ARBA" id="ARBA00022777"/>
    </source>
</evidence>
<evidence type="ECO:0000259" key="5">
    <source>
        <dbReference type="PROSITE" id="PS50109"/>
    </source>
</evidence>
<dbReference type="EMBL" id="AJYC02000044">
    <property type="protein sequence ID" value="EKT82000.1"/>
    <property type="molecule type" value="Genomic_DNA"/>
</dbReference>
<dbReference type="Gene3D" id="3.30.565.10">
    <property type="entry name" value="Histidine kinase-like ATPase, C-terminal domain"/>
    <property type="match status" value="1"/>
</dbReference>
<dbReference type="InterPro" id="IPR005467">
    <property type="entry name" value="His_kinase_dom"/>
</dbReference>
<keyword evidence="4" id="KW-0472">Membrane</keyword>
<dbReference type="SMART" id="SM00387">
    <property type="entry name" value="HATPase_c"/>
    <property type="match status" value="1"/>
</dbReference>
<feature type="transmembrane region" description="Helical" evidence="4">
    <location>
        <begin position="88"/>
        <end position="109"/>
    </location>
</feature>
<feature type="transmembrane region" description="Helical" evidence="4">
    <location>
        <begin position="20"/>
        <end position="42"/>
    </location>
</feature>
<reference evidence="6 7" key="1">
    <citation type="journal article" date="2013" name="Genome Announc.">
        <title>Draft Genome Sequence of Rhodococcus opacus Strain M213 Shows a Diverse Catabolic Potential.</title>
        <authorList>
            <person name="Pathak A."/>
            <person name="Green S.J."/>
            <person name="Ogram A."/>
            <person name="Chauhan A."/>
        </authorList>
    </citation>
    <scope>NUCLEOTIDE SEQUENCE [LARGE SCALE GENOMIC DNA]</scope>
    <source>
        <strain evidence="6 7">M213</strain>
    </source>
</reference>
<dbReference type="PANTHER" id="PTHR24421">
    <property type="entry name" value="NITRATE/NITRITE SENSOR PROTEIN NARX-RELATED"/>
    <property type="match status" value="1"/>
</dbReference>
<keyword evidence="4" id="KW-0812">Transmembrane</keyword>
<dbReference type="InterPro" id="IPR003594">
    <property type="entry name" value="HATPase_dom"/>
</dbReference>
<organism evidence="6 7">
    <name type="scientific">Rhodococcus opacus M213</name>
    <dbReference type="NCBI Taxonomy" id="1129896"/>
    <lineage>
        <taxon>Bacteria</taxon>
        <taxon>Bacillati</taxon>
        <taxon>Actinomycetota</taxon>
        <taxon>Actinomycetes</taxon>
        <taxon>Mycobacteriales</taxon>
        <taxon>Nocardiaceae</taxon>
        <taxon>Rhodococcus</taxon>
    </lineage>
</organism>
<dbReference type="Pfam" id="PF07730">
    <property type="entry name" value="HisKA_3"/>
    <property type="match status" value="1"/>
</dbReference>
<dbReference type="InterPro" id="IPR050482">
    <property type="entry name" value="Sensor_HK_TwoCompSys"/>
</dbReference>
<keyword evidence="1" id="KW-0808">Transferase</keyword>
<evidence type="ECO:0000313" key="6">
    <source>
        <dbReference type="EMBL" id="EKT82000.1"/>
    </source>
</evidence>
<dbReference type="GO" id="GO:0046983">
    <property type="term" value="F:protein dimerization activity"/>
    <property type="evidence" value="ECO:0007669"/>
    <property type="project" value="InterPro"/>
</dbReference>
<comment type="caution">
    <text evidence="6">The sequence shown here is derived from an EMBL/GenBank/DDBJ whole genome shotgun (WGS) entry which is preliminary data.</text>
</comment>
<keyword evidence="4" id="KW-1133">Transmembrane helix</keyword>
<keyword evidence="2 6" id="KW-0418">Kinase</keyword>
<keyword evidence="3" id="KW-0902">Two-component regulatory system</keyword>
<feature type="transmembrane region" description="Helical" evidence="4">
    <location>
        <begin position="121"/>
        <end position="141"/>
    </location>
</feature>
<proteinExistence type="predicted"/>
<feature type="transmembrane region" description="Helical" evidence="4">
    <location>
        <begin position="49"/>
        <end position="68"/>
    </location>
</feature>
<accession>K8XXV2</accession>